<evidence type="ECO:0000256" key="4">
    <source>
        <dbReference type="SAM" id="SignalP"/>
    </source>
</evidence>
<comment type="similarity">
    <text evidence="2">Belongs to the Rho GDI family.</text>
</comment>
<evidence type="ECO:0000313" key="6">
    <source>
        <dbReference type="Proteomes" id="UP001152320"/>
    </source>
</evidence>
<gene>
    <name evidence="5" type="ORF">HOLleu_21103</name>
</gene>
<dbReference type="PANTHER" id="PTHR10980:SF3">
    <property type="entry name" value="LD16419P"/>
    <property type="match status" value="1"/>
</dbReference>
<dbReference type="GO" id="GO:0005829">
    <property type="term" value="C:cytosol"/>
    <property type="evidence" value="ECO:0007669"/>
    <property type="project" value="TreeGrafter"/>
</dbReference>
<dbReference type="FunFam" id="2.70.50.30:FF:000003">
    <property type="entry name" value="Rho GDP-dissociation inhibitor 1"/>
    <property type="match status" value="1"/>
</dbReference>
<dbReference type="InterPro" id="IPR024792">
    <property type="entry name" value="RhoGDI_dom_sf"/>
</dbReference>
<dbReference type="GO" id="GO:0016020">
    <property type="term" value="C:membrane"/>
    <property type="evidence" value="ECO:0007669"/>
    <property type="project" value="TreeGrafter"/>
</dbReference>
<evidence type="ECO:0000256" key="3">
    <source>
        <dbReference type="ARBA" id="ARBA00022490"/>
    </source>
</evidence>
<accession>A0A9Q1H6K8</accession>
<dbReference type="Gene3D" id="2.70.50.30">
    <property type="entry name" value="Coagulation Factor XIII, subunit A, domain 1"/>
    <property type="match status" value="1"/>
</dbReference>
<sequence length="176" mass="20039">MTNSMENFFLLPCLLLLATSSIVQSQVTPGNPTQLQDDADPRNVVVEKMIFCSEGRNDIELDLTDDLDALKDKPITIKEGCEYKLQIVFKVKREIVAGLRLFQTTYRKGVRLDKSNLMVGSYGPKAEPQVFTTAVEEAPKGMVSRGHYTMKSKFTDDDKNVHLAWEWSFDIKKDWD</sequence>
<dbReference type="InterPro" id="IPR000406">
    <property type="entry name" value="Rho_GDI"/>
</dbReference>
<dbReference type="EMBL" id="JAIZAY010000010">
    <property type="protein sequence ID" value="KAJ8034320.1"/>
    <property type="molecule type" value="Genomic_DNA"/>
</dbReference>
<comment type="subcellular location">
    <subcellularLocation>
        <location evidence="1">Cytoplasm</location>
    </subcellularLocation>
</comment>
<dbReference type="Proteomes" id="UP001152320">
    <property type="component" value="Chromosome 10"/>
</dbReference>
<name>A0A9Q1H6K8_HOLLE</name>
<feature type="chain" id="PRO_5040233578" evidence="4">
    <location>
        <begin position="26"/>
        <end position="176"/>
    </location>
</feature>
<dbReference type="InterPro" id="IPR014756">
    <property type="entry name" value="Ig_E-set"/>
</dbReference>
<dbReference type="AlphaFoldDB" id="A0A9Q1H6K8"/>
<evidence type="ECO:0000313" key="5">
    <source>
        <dbReference type="EMBL" id="KAJ8034320.1"/>
    </source>
</evidence>
<dbReference type="SUPFAM" id="SSF81296">
    <property type="entry name" value="E set domains"/>
    <property type="match status" value="1"/>
</dbReference>
<dbReference type="OrthoDB" id="1683373at2759"/>
<keyword evidence="4" id="KW-0732">Signal</keyword>
<feature type="signal peptide" evidence="4">
    <location>
        <begin position="1"/>
        <end position="25"/>
    </location>
</feature>
<organism evidence="5 6">
    <name type="scientific">Holothuria leucospilota</name>
    <name type="common">Black long sea cucumber</name>
    <name type="synonym">Mertensiothuria leucospilota</name>
    <dbReference type="NCBI Taxonomy" id="206669"/>
    <lineage>
        <taxon>Eukaryota</taxon>
        <taxon>Metazoa</taxon>
        <taxon>Echinodermata</taxon>
        <taxon>Eleutherozoa</taxon>
        <taxon>Echinozoa</taxon>
        <taxon>Holothuroidea</taxon>
        <taxon>Aspidochirotacea</taxon>
        <taxon>Aspidochirotida</taxon>
        <taxon>Holothuriidae</taxon>
        <taxon>Holothuria</taxon>
    </lineage>
</organism>
<dbReference type="PRINTS" id="PR00492">
    <property type="entry name" value="RHOGDI"/>
</dbReference>
<comment type="caution">
    <text evidence="5">The sequence shown here is derived from an EMBL/GenBank/DDBJ whole genome shotgun (WGS) entry which is preliminary data.</text>
</comment>
<keyword evidence="3" id="KW-0963">Cytoplasm</keyword>
<evidence type="ECO:0000256" key="1">
    <source>
        <dbReference type="ARBA" id="ARBA00004496"/>
    </source>
</evidence>
<dbReference type="GO" id="GO:0005094">
    <property type="term" value="F:Rho GDP-dissociation inhibitor activity"/>
    <property type="evidence" value="ECO:0007669"/>
    <property type="project" value="InterPro"/>
</dbReference>
<proteinExistence type="inferred from homology"/>
<reference evidence="5" key="1">
    <citation type="submission" date="2021-10" db="EMBL/GenBank/DDBJ databases">
        <title>Tropical sea cucumber genome reveals ecological adaptation and Cuvierian tubules defense mechanism.</title>
        <authorList>
            <person name="Chen T."/>
        </authorList>
    </citation>
    <scope>NUCLEOTIDE SEQUENCE</scope>
    <source>
        <strain evidence="5">Nanhai2018</strain>
        <tissue evidence="5">Muscle</tissue>
    </source>
</reference>
<dbReference type="PANTHER" id="PTHR10980">
    <property type="entry name" value="RHO GDP-DISSOCIATION INHIBITOR"/>
    <property type="match status" value="1"/>
</dbReference>
<evidence type="ECO:0000256" key="2">
    <source>
        <dbReference type="ARBA" id="ARBA00009758"/>
    </source>
</evidence>
<dbReference type="GO" id="GO:0007266">
    <property type="term" value="P:Rho protein signal transduction"/>
    <property type="evidence" value="ECO:0007669"/>
    <property type="project" value="InterPro"/>
</dbReference>
<protein>
    <submittedName>
        <fullName evidence="5">Rho GDP-dissociation inhibitor 1</fullName>
    </submittedName>
</protein>
<keyword evidence="6" id="KW-1185">Reference proteome</keyword>
<dbReference type="Pfam" id="PF02115">
    <property type="entry name" value="Rho_GDI"/>
    <property type="match status" value="1"/>
</dbReference>